<organism evidence="1 2">
    <name type="scientific">Lepeophtheirus salmonis</name>
    <name type="common">Salmon louse</name>
    <name type="synonym">Caligus salmonis</name>
    <dbReference type="NCBI Taxonomy" id="72036"/>
    <lineage>
        <taxon>Eukaryota</taxon>
        <taxon>Metazoa</taxon>
        <taxon>Ecdysozoa</taxon>
        <taxon>Arthropoda</taxon>
        <taxon>Crustacea</taxon>
        <taxon>Multicrustacea</taxon>
        <taxon>Hexanauplia</taxon>
        <taxon>Copepoda</taxon>
        <taxon>Siphonostomatoida</taxon>
        <taxon>Caligidae</taxon>
        <taxon>Lepeophtheirus</taxon>
    </lineage>
</organism>
<reference evidence="1" key="1">
    <citation type="submission" date="2021-02" db="EMBL/GenBank/DDBJ databases">
        <authorList>
            <person name="Bekaert M."/>
        </authorList>
    </citation>
    <scope>NUCLEOTIDE SEQUENCE</scope>
    <source>
        <strain evidence="1">IoA-00</strain>
    </source>
</reference>
<gene>
    <name evidence="1" type="ORF">LSAA_11793</name>
</gene>
<protein>
    <submittedName>
        <fullName evidence="1">(salmon louse) hypothetical protein</fullName>
    </submittedName>
</protein>
<dbReference type="Proteomes" id="UP000675881">
    <property type="component" value="Chromosome 6"/>
</dbReference>
<name>A0A7R8D0C6_LEPSM</name>
<accession>A0A7R8D0C6</accession>
<proteinExistence type="predicted"/>
<evidence type="ECO:0000313" key="2">
    <source>
        <dbReference type="Proteomes" id="UP000675881"/>
    </source>
</evidence>
<evidence type="ECO:0000313" key="1">
    <source>
        <dbReference type="EMBL" id="CAF2982171.1"/>
    </source>
</evidence>
<sequence>MKGIQTAALRLFRKILEDLRGKYESHRDAELCKTLLTTICSVLSPKYTVMFAKICQKRKHDMRDPSWPEYIVGQVNPLFKEEVKPLFQAPTGIGPTSTRHIDTHTKDAPSQLSQGCQNVYQAGLASVTQPREKLSHETNPRVLLKKIRNIGNKRFNEFIHFMPSLSKNSSQKRMGSVSSRIVTQGRNASLGYVETTSISNKS</sequence>
<dbReference type="EMBL" id="HG994585">
    <property type="protein sequence ID" value="CAF2982171.1"/>
    <property type="molecule type" value="Genomic_DNA"/>
</dbReference>
<dbReference type="AlphaFoldDB" id="A0A7R8D0C6"/>
<keyword evidence="2" id="KW-1185">Reference proteome</keyword>